<feature type="region of interest" description="Disordered" evidence="1">
    <location>
        <begin position="69"/>
        <end position="96"/>
    </location>
</feature>
<dbReference type="Proteomes" id="UP000829291">
    <property type="component" value="Chromosome 1"/>
</dbReference>
<dbReference type="KEGG" id="nlo:107218614"/>
<dbReference type="RefSeq" id="XP_015512023.1">
    <property type="nucleotide sequence ID" value="XM_015656537.2"/>
</dbReference>
<reference evidence="3" key="1">
    <citation type="submission" date="2025-08" db="UniProtKB">
        <authorList>
            <consortium name="RefSeq"/>
        </authorList>
    </citation>
    <scope>IDENTIFICATION</scope>
    <source>
        <tissue evidence="3">Thorax and Abdomen</tissue>
    </source>
</reference>
<proteinExistence type="predicted"/>
<evidence type="ECO:0000313" key="2">
    <source>
        <dbReference type="Proteomes" id="UP000829291"/>
    </source>
</evidence>
<dbReference type="GeneID" id="107218614"/>
<evidence type="ECO:0000313" key="3">
    <source>
        <dbReference type="RefSeq" id="XP_015512023.1"/>
    </source>
</evidence>
<dbReference type="OrthoDB" id="385235at2759"/>
<accession>A0A6J0BE84</accession>
<dbReference type="InParanoid" id="A0A6J0BE84"/>
<feature type="compositionally biased region" description="Basic residues" evidence="1">
    <location>
        <begin position="79"/>
        <end position="93"/>
    </location>
</feature>
<protein>
    <submittedName>
        <fullName evidence="3">Uncharacterized protein LOC107218614</fullName>
    </submittedName>
</protein>
<sequence length="415" mass="46711">MLLRAVFSRLPLHFASRMVLRSSISALSTIARDRPRALLCSTILVQDGSLVHELPVMVRRANDLLLQDEKGQRTSSRSKMAKKSKSGGRRGPSRRIDIETDEGTAILFGSDLDFLNEANVEQLLAGLESCYTPKGVFSLLETIIVEEINSMVAVQALRKIIELENSPRNGNRASPTSNRELVLGQVVEMIVGTQDSDTLIEALDLLTRDTISPPVNPLRDRLCDEVASRIADNEMNVAQIVEAVRIMTKFRNLEYQEVVDSLWVGLAAKESEVSAEDLVPLFRSLYSFKKSRRFVHAVLDRRLDRHLRLLSGRQIADILNTLANAAIESPETLRLANRWAAAKANTVNEQDLLDLVRTWTVTRNVDPAVEKMMETHVQARQGKTRAKEVQLPSMHEYFRSACSVLLGSWVRWFRI</sequence>
<dbReference type="AlphaFoldDB" id="A0A6J0BE84"/>
<gene>
    <name evidence="3" type="primary">LOC107218614</name>
</gene>
<organism evidence="3">
    <name type="scientific">Neodiprion lecontei</name>
    <name type="common">Redheaded pine sawfly</name>
    <dbReference type="NCBI Taxonomy" id="441921"/>
    <lineage>
        <taxon>Eukaryota</taxon>
        <taxon>Metazoa</taxon>
        <taxon>Ecdysozoa</taxon>
        <taxon>Arthropoda</taxon>
        <taxon>Hexapoda</taxon>
        <taxon>Insecta</taxon>
        <taxon>Pterygota</taxon>
        <taxon>Neoptera</taxon>
        <taxon>Endopterygota</taxon>
        <taxon>Hymenoptera</taxon>
        <taxon>Tenthredinoidea</taxon>
        <taxon>Diprionidae</taxon>
        <taxon>Diprioninae</taxon>
        <taxon>Neodiprion</taxon>
    </lineage>
</organism>
<evidence type="ECO:0000256" key="1">
    <source>
        <dbReference type="SAM" id="MobiDB-lite"/>
    </source>
</evidence>
<name>A0A6J0BE84_NEOLC</name>
<keyword evidence="2" id="KW-1185">Reference proteome</keyword>